<feature type="non-terminal residue" evidence="2">
    <location>
        <position position="1"/>
    </location>
</feature>
<dbReference type="EMBL" id="ML006112">
    <property type="protein sequence ID" value="RKP16967.1"/>
    <property type="molecule type" value="Genomic_DNA"/>
</dbReference>
<dbReference type="AlphaFoldDB" id="A0A4P9YCD6"/>
<name>A0A4P9YCD6_ROZAC</name>
<dbReference type="PANTHER" id="PTHR14042">
    <property type="entry name" value="DOPEY-RELATED"/>
    <property type="match status" value="1"/>
</dbReference>
<feature type="non-terminal residue" evidence="2">
    <location>
        <position position="680"/>
    </location>
</feature>
<dbReference type="GO" id="GO:0005802">
    <property type="term" value="C:trans-Golgi network"/>
    <property type="evidence" value="ECO:0007669"/>
    <property type="project" value="TreeGrafter"/>
</dbReference>
<dbReference type="InterPro" id="IPR040314">
    <property type="entry name" value="DOP1"/>
</dbReference>
<evidence type="ECO:0000313" key="2">
    <source>
        <dbReference type="EMBL" id="RKP16967.1"/>
    </source>
</evidence>
<dbReference type="Proteomes" id="UP000281549">
    <property type="component" value="Unassembled WGS sequence"/>
</dbReference>
<dbReference type="Pfam" id="PF24598">
    <property type="entry name" value="DOP1_C"/>
    <property type="match status" value="1"/>
</dbReference>
<reference evidence="3" key="1">
    <citation type="journal article" date="2018" name="Nat. Microbiol.">
        <title>Leveraging single-cell genomics to expand the fungal tree of life.</title>
        <authorList>
            <person name="Ahrendt S.R."/>
            <person name="Quandt C.A."/>
            <person name="Ciobanu D."/>
            <person name="Clum A."/>
            <person name="Salamov A."/>
            <person name="Andreopoulos B."/>
            <person name="Cheng J.F."/>
            <person name="Woyke T."/>
            <person name="Pelin A."/>
            <person name="Henrissat B."/>
            <person name="Reynolds N.K."/>
            <person name="Benny G.L."/>
            <person name="Smith M.E."/>
            <person name="James T.Y."/>
            <person name="Grigoriev I.V."/>
        </authorList>
    </citation>
    <scope>NUCLEOTIDE SEQUENCE [LARGE SCALE GENOMIC DNA]</scope>
    <source>
        <strain evidence="3">CSF55</strain>
    </source>
</reference>
<feature type="domain" description="DOP1-like C-terminal" evidence="1">
    <location>
        <begin position="363"/>
        <end position="637"/>
    </location>
</feature>
<dbReference type="GO" id="GO:0006895">
    <property type="term" value="P:Golgi to endosome transport"/>
    <property type="evidence" value="ECO:0007669"/>
    <property type="project" value="InterPro"/>
</dbReference>
<sequence>INELSRIYELDSSTFNILLFNICLKIICMIGKGRVEGEREERERVGERVIGESSSIISRGVTGNVQCNNFSISNSNFSNSNFSASNFSNSHSYSTSNYSHQAQLESFDLLNLLIPTLEIPPESSQLIISSLFIFIKHYKFDLQLKCLFILPNFKLNEDSLLDLFKYAFSSFNPIIDQYLDFIDCIFTSLSFPYSKLFIPLLTYFLEDAKENGKVTDVKEFEEVEEATIEATVEGYSSYVEATSPSTTTTTSNNSPSQTFLLASLYLIALSKDKAQYGRTLQNRSNSLSTITKRFSRKSRGDLNDLFESTERISDDFFILLPNLIHYGILNSSCTKLENFMKNVYHQNPFLLLESVLEVFATFKEIYSKFIENSILISTENDQLLQKEALNILSNEIFPNLKSIYSSDLDKIINISSFFDYHLLNKLKDSDEQIKSEISQILIHLSKIQSTIKVWKKQVWDYFLDSKLDASSVLIPVINAIALNDRDRIAELVARVTVNPSAANLFSSKEAETLNRIHFISKLSLVIFIGAKDQHLSFLPLIQEKIVELLKLPVSQGLCHVYPLLRIVLQRFDTQRLVQLFPNVFHEIFTFFKNISKKSSLSRDDLDLFLEQAKFIQTFFMCNSDVTKQLKFIFVSEIVKLSALFSKTGEGSQRECIFEVKRIEGVDDLVTFFQRLSISEV</sequence>
<evidence type="ECO:0000259" key="1">
    <source>
        <dbReference type="Pfam" id="PF24598"/>
    </source>
</evidence>
<dbReference type="PANTHER" id="PTHR14042:SF24">
    <property type="entry name" value="PROTEIN DOPEY-1 HOMOLOG"/>
    <property type="match status" value="1"/>
</dbReference>
<dbReference type="GO" id="GO:0005829">
    <property type="term" value="C:cytosol"/>
    <property type="evidence" value="ECO:0007669"/>
    <property type="project" value="GOC"/>
</dbReference>
<dbReference type="InterPro" id="IPR056457">
    <property type="entry name" value="DOP1_C"/>
</dbReference>
<evidence type="ECO:0000313" key="3">
    <source>
        <dbReference type="Proteomes" id="UP000281549"/>
    </source>
</evidence>
<dbReference type="GO" id="GO:0005768">
    <property type="term" value="C:endosome"/>
    <property type="evidence" value="ECO:0007669"/>
    <property type="project" value="TreeGrafter"/>
</dbReference>
<accession>A0A4P9YCD6</accession>
<gene>
    <name evidence="2" type="ORF">ROZALSC1DRAFT_24692</name>
</gene>
<protein>
    <recommendedName>
        <fullName evidence="1">DOP1-like C-terminal domain-containing protein</fullName>
    </recommendedName>
</protein>
<proteinExistence type="predicted"/>
<organism evidence="2 3">
    <name type="scientific">Rozella allomycis (strain CSF55)</name>
    <dbReference type="NCBI Taxonomy" id="988480"/>
    <lineage>
        <taxon>Eukaryota</taxon>
        <taxon>Fungi</taxon>
        <taxon>Fungi incertae sedis</taxon>
        <taxon>Cryptomycota</taxon>
        <taxon>Cryptomycota incertae sedis</taxon>
        <taxon>Rozella</taxon>
    </lineage>
</organism>